<dbReference type="Proteomes" id="UP001211065">
    <property type="component" value="Unassembled WGS sequence"/>
</dbReference>
<evidence type="ECO:0000256" key="1">
    <source>
        <dbReference type="ARBA" id="ARBA00022723"/>
    </source>
</evidence>
<feature type="compositionally biased region" description="Polar residues" evidence="5">
    <location>
        <begin position="189"/>
        <end position="203"/>
    </location>
</feature>
<proteinExistence type="predicted"/>
<evidence type="ECO:0000256" key="4">
    <source>
        <dbReference type="PROSITE-ProRule" id="PRU00042"/>
    </source>
</evidence>
<evidence type="ECO:0000259" key="6">
    <source>
        <dbReference type="PROSITE" id="PS50157"/>
    </source>
</evidence>
<name>A0AAD5XYB3_9FUNG</name>
<feature type="region of interest" description="Disordered" evidence="5">
    <location>
        <begin position="139"/>
        <end position="208"/>
    </location>
</feature>
<feature type="domain" description="C2H2-type" evidence="6">
    <location>
        <begin position="335"/>
        <end position="363"/>
    </location>
</feature>
<dbReference type="Gene3D" id="3.30.160.60">
    <property type="entry name" value="Classic Zinc Finger"/>
    <property type="match status" value="2"/>
</dbReference>
<keyword evidence="2 4" id="KW-0863">Zinc-finger</keyword>
<dbReference type="PROSITE" id="PS50157">
    <property type="entry name" value="ZINC_FINGER_C2H2_2"/>
    <property type="match status" value="1"/>
</dbReference>
<keyword evidence="3" id="KW-0862">Zinc</keyword>
<feature type="compositionally biased region" description="Polar residues" evidence="5">
    <location>
        <begin position="153"/>
        <end position="176"/>
    </location>
</feature>
<reference evidence="7" key="1">
    <citation type="submission" date="2020-05" db="EMBL/GenBank/DDBJ databases">
        <title>Phylogenomic resolution of chytrid fungi.</title>
        <authorList>
            <person name="Stajich J.E."/>
            <person name="Amses K."/>
            <person name="Simmons R."/>
            <person name="Seto K."/>
            <person name="Myers J."/>
            <person name="Bonds A."/>
            <person name="Quandt C.A."/>
            <person name="Barry K."/>
            <person name="Liu P."/>
            <person name="Grigoriev I."/>
            <person name="Longcore J.E."/>
            <person name="James T.Y."/>
        </authorList>
    </citation>
    <scope>NUCLEOTIDE SEQUENCE</scope>
    <source>
        <strain evidence="7">JEL0476</strain>
    </source>
</reference>
<evidence type="ECO:0000313" key="8">
    <source>
        <dbReference type="Proteomes" id="UP001211065"/>
    </source>
</evidence>
<keyword evidence="8" id="KW-1185">Reference proteome</keyword>
<sequence>MLLDYLNLDDIHTSNEDVLSSNSDFDSIYNFADSFLYSTNNNFKPNSPVSIDLNHPPTLASPSEHVSFALLNSNYNQSHQNIFRSHYINHSDEFFAINCNSPNSNVDNPGDLSFNTGFNNQMKKDIPTKLAIKIPIKTTDQNFPQQPTPPYSPTNSSVYGNSSNLKDLRSPTNSLYSPPSTLPAATPSFFPTQQPNNPNFQSPLPSPLQERKLSFAPTIASQSILDQKQQPYHLPPPRKRKAIVHIPISAEQQIMVDLLLEPNYTKNRLNRKDKSFPCPCGKQFERLCGLKSHIKVHQSKFQQLVLNEVNKNLEWIQENGQPILMVDESEIRRNFLCDNCPKSFLRKQDLRRHFQCTHSPTSKPLCCPVCRACFSRSDALHRHVQANRCKSKCK</sequence>
<dbReference type="SUPFAM" id="SSF57667">
    <property type="entry name" value="beta-beta-alpha zinc fingers"/>
    <property type="match status" value="1"/>
</dbReference>
<organism evidence="7 8">
    <name type="scientific">Clydaea vesicula</name>
    <dbReference type="NCBI Taxonomy" id="447962"/>
    <lineage>
        <taxon>Eukaryota</taxon>
        <taxon>Fungi</taxon>
        <taxon>Fungi incertae sedis</taxon>
        <taxon>Chytridiomycota</taxon>
        <taxon>Chytridiomycota incertae sedis</taxon>
        <taxon>Chytridiomycetes</taxon>
        <taxon>Lobulomycetales</taxon>
        <taxon>Lobulomycetaceae</taxon>
        <taxon>Clydaea</taxon>
    </lineage>
</organism>
<dbReference type="SMART" id="SM00355">
    <property type="entry name" value="ZnF_C2H2"/>
    <property type="match status" value="3"/>
</dbReference>
<dbReference type="GO" id="GO:0008270">
    <property type="term" value="F:zinc ion binding"/>
    <property type="evidence" value="ECO:0007669"/>
    <property type="project" value="UniProtKB-KW"/>
</dbReference>
<evidence type="ECO:0000313" key="7">
    <source>
        <dbReference type="EMBL" id="KAJ3212523.1"/>
    </source>
</evidence>
<dbReference type="InterPro" id="IPR036236">
    <property type="entry name" value="Znf_C2H2_sf"/>
</dbReference>
<dbReference type="PROSITE" id="PS00028">
    <property type="entry name" value="ZINC_FINGER_C2H2_1"/>
    <property type="match status" value="1"/>
</dbReference>
<evidence type="ECO:0000256" key="5">
    <source>
        <dbReference type="SAM" id="MobiDB-lite"/>
    </source>
</evidence>
<keyword evidence="1" id="KW-0479">Metal-binding</keyword>
<dbReference type="GO" id="GO:0000978">
    <property type="term" value="F:RNA polymerase II cis-regulatory region sequence-specific DNA binding"/>
    <property type="evidence" value="ECO:0007669"/>
    <property type="project" value="TreeGrafter"/>
</dbReference>
<gene>
    <name evidence="7" type="ORF">HK099_007715</name>
</gene>
<dbReference type="InterPro" id="IPR013087">
    <property type="entry name" value="Znf_C2H2_type"/>
</dbReference>
<feature type="compositionally biased region" description="Low complexity" evidence="5">
    <location>
        <begin position="177"/>
        <end position="188"/>
    </location>
</feature>
<evidence type="ECO:0000256" key="3">
    <source>
        <dbReference type="ARBA" id="ARBA00022833"/>
    </source>
</evidence>
<dbReference type="AlphaFoldDB" id="A0AAD5XYB3"/>
<evidence type="ECO:0000256" key="2">
    <source>
        <dbReference type="ARBA" id="ARBA00022771"/>
    </source>
</evidence>
<dbReference type="GO" id="GO:0000981">
    <property type="term" value="F:DNA-binding transcription factor activity, RNA polymerase II-specific"/>
    <property type="evidence" value="ECO:0007669"/>
    <property type="project" value="TreeGrafter"/>
</dbReference>
<dbReference type="EMBL" id="JADGJW010000775">
    <property type="protein sequence ID" value="KAJ3212523.1"/>
    <property type="molecule type" value="Genomic_DNA"/>
</dbReference>
<comment type="caution">
    <text evidence="7">The sequence shown here is derived from an EMBL/GenBank/DDBJ whole genome shotgun (WGS) entry which is preliminary data.</text>
</comment>
<dbReference type="PANTHER" id="PTHR23235:SF120">
    <property type="entry name" value="KRUPPEL-LIKE FACTOR 15"/>
    <property type="match status" value="1"/>
</dbReference>
<dbReference type="PANTHER" id="PTHR23235">
    <property type="entry name" value="KRUEPPEL-LIKE TRANSCRIPTION FACTOR"/>
    <property type="match status" value="1"/>
</dbReference>
<accession>A0AAD5XYB3</accession>
<protein>
    <recommendedName>
        <fullName evidence="6">C2H2-type domain-containing protein</fullName>
    </recommendedName>
</protein>